<organism evidence="2 3">
    <name type="scientific">Carnegiea gigantea</name>
    <dbReference type="NCBI Taxonomy" id="171969"/>
    <lineage>
        <taxon>Eukaryota</taxon>
        <taxon>Viridiplantae</taxon>
        <taxon>Streptophyta</taxon>
        <taxon>Embryophyta</taxon>
        <taxon>Tracheophyta</taxon>
        <taxon>Spermatophyta</taxon>
        <taxon>Magnoliopsida</taxon>
        <taxon>eudicotyledons</taxon>
        <taxon>Gunneridae</taxon>
        <taxon>Pentapetalae</taxon>
        <taxon>Caryophyllales</taxon>
        <taxon>Cactineae</taxon>
        <taxon>Cactaceae</taxon>
        <taxon>Cactoideae</taxon>
        <taxon>Echinocereeae</taxon>
        <taxon>Carnegiea</taxon>
    </lineage>
</organism>
<comment type="caution">
    <text evidence="2">The sequence shown here is derived from an EMBL/GenBank/DDBJ whole genome shotgun (WGS) entry which is preliminary data.</text>
</comment>
<feature type="region of interest" description="Disordered" evidence="1">
    <location>
        <begin position="41"/>
        <end position="194"/>
    </location>
</feature>
<dbReference type="InterPro" id="IPR039923">
    <property type="entry name" value="Protodermal_1"/>
</dbReference>
<feature type="compositionally biased region" description="Pro residues" evidence="1">
    <location>
        <begin position="130"/>
        <end position="167"/>
    </location>
</feature>
<proteinExistence type="predicted"/>
<keyword evidence="3" id="KW-1185">Reference proteome</keyword>
<dbReference type="PANTHER" id="PTHR33210:SF18">
    <property type="entry name" value="PROTODERMAL FACTOR 1"/>
    <property type="match status" value="1"/>
</dbReference>
<protein>
    <recommendedName>
        <fullName evidence="4">Protodermal factor 1</fullName>
    </recommendedName>
</protein>
<feature type="compositionally biased region" description="Gly residues" evidence="1">
    <location>
        <begin position="168"/>
        <end position="177"/>
    </location>
</feature>
<accession>A0A9Q1JR28</accession>
<dbReference type="PANTHER" id="PTHR33210">
    <property type="entry name" value="PROTODERMAL FACTOR 1"/>
    <property type="match status" value="1"/>
</dbReference>
<dbReference type="PRINTS" id="PR01217">
    <property type="entry name" value="PRICHEXTENSN"/>
</dbReference>
<evidence type="ECO:0000313" key="3">
    <source>
        <dbReference type="Proteomes" id="UP001153076"/>
    </source>
</evidence>
<feature type="compositionally biased region" description="Basic residues" evidence="1">
    <location>
        <begin position="74"/>
        <end position="84"/>
    </location>
</feature>
<feature type="compositionally biased region" description="Pro residues" evidence="1">
    <location>
        <begin position="179"/>
        <end position="194"/>
    </location>
</feature>
<feature type="compositionally biased region" description="Low complexity" evidence="1">
    <location>
        <begin position="85"/>
        <end position="97"/>
    </location>
</feature>
<dbReference type="Proteomes" id="UP001153076">
    <property type="component" value="Unassembled WGS sequence"/>
</dbReference>
<dbReference type="AlphaFoldDB" id="A0A9Q1JR28"/>
<name>A0A9Q1JR28_9CARY</name>
<dbReference type="OrthoDB" id="696797at2759"/>
<evidence type="ECO:0000256" key="1">
    <source>
        <dbReference type="SAM" id="MobiDB-lite"/>
    </source>
</evidence>
<evidence type="ECO:0000313" key="2">
    <source>
        <dbReference type="EMBL" id="KAJ8429472.1"/>
    </source>
</evidence>
<evidence type="ECO:0008006" key="4">
    <source>
        <dbReference type="Google" id="ProtNLM"/>
    </source>
</evidence>
<sequence length="339" mass="34838">MRMSSRSSRGGGGSPNLVVLWGFLVLISNNLILPVLSTTATPSSKTFGDEKNFYSSPANPHPPSGVPSNPSHAPSHHGSAHHHGSPYSGGQSNCGVPTPSPPSSGSGGGCHCPSPPSASGRGGGGGYYHPPTPKTPVSKTPPSPLVPSPPYEPPVTPTPRPSLPPPSSGGGGGGGYYGPPTPTTPSSPLVPSPPVTPIVPAPPLVPWTPSPLPFDPNSPPFPCTYWGSHPALIFGVLGWWGTLGGLFGMQTLPGLNSADQTLQDVLNNPRRDGYASLYREATAAFLNSMATKNFPFSSNQVKASLLASLHSDKAAAAQARRFRLANEGKLKTLAALNQP</sequence>
<dbReference type="EMBL" id="JAKOGI010000891">
    <property type="protein sequence ID" value="KAJ8429472.1"/>
    <property type="molecule type" value="Genomic_DNA"/>
</dbReference>
<reference evidence="2" key="1">
    <citation type="submission" date="2022-04" db="EMBL/GenBank/DDBJ databases">
        <title>Carnegiea gigantea Genome sequencing and assembly v2.</title>
        <authorList>
            <person name="Copetti D."/>
            <person name="Sanderson M.J."/>
            <person name="Burquez A."/>
            <person name="Wojciechowski M.F."/>
        </authorList>
    </citation>
    <scope>NUCLEOTIDE SEQUENCE</scope>
    <source>
        <strain evidence="2">SGP5-SGP5p</strain>
        <tissue evidence="2">Aerial part</tissue>
    </source>
</reference>
<gene>
    <name evidence="2" type="ORF">Cgig2_024019</name>
</gene>